<dbReference type="GeneID" id="78254356"/>
<dbReference type="Gene3D" id="3.40.50.150">
    <property type="entry name" value="Vaccinia Virus protein VP39"/>
    <property type="match status" value="1"/>
</dbReference>
<evidence type="ECO:0000313" key="3">
    <source>
        <dbReference type="Proteomes" id="UP000056090"/>
    </source>
</evidence>
<evidence type="ECO:0000313" key="4">
    <source>
        <dbReference type="Proteomes" id="UP000264779"/>
    </source>
</evidence>
<dbReference type="Pfam" id="PF06080">
    <property type="entry name" value="DUF938"/>
    <property type="match status" value="1"/>
</dbReference>
<proteinExistence type="predicted"/>
<name>A0A075NZY5_9ALTE</name>
<gene>
    <name evidence="2" type="ORF">DEB45_08375</name>
    <name evidence="1" type="ORF">EP13_05350</name>
</gene>
<dbReference type="SUPFAM" id="SSF53335">
    <property type="entry name" value="S-adenosyl-L-methionine-dependent methyltransferases"/>
    <property type="match status" value="1"/>
</dbReference>
<evidence type="ECO:0000313" key="2">
    <source>
        <dbReference type="EMBL" id="HBU51263.1"/>
    </source>
</evidence>
<dbReference type="RefSeq" id="WP_044056366.1">
    <property type="nucleotide sequence ID" value="NZ_CAJXAX010000007.1"/>
</dbReference>
<reference evidence="2 4" key="2">
    <citation type="journal article" date="2018" name="Nat. Biotechnol.">
        <title>A standardized bacterial taxonomy based on genome phylogeny substantially revises the tree of life.</title>
        <authorList>
            <person name="Parks D.H."/>
            <person name="Chuvochina M."/>
            <person name="Waite D.W."/>
            <person name="Rinke C."/>
            <person name="Skarshewski A."/>
            <person name="Chaumeil P.A."/>
            <person name="Hugenholtz P."/>
        </authorList>
    </citation>
    <scope>NUCLEOTIDE SEQUENCE [LARGE SCALE GENOMIC DNA]</scope>
    <source>
        <strain evidence="2">UBA11621</strain>
    </source>
</reference>
<dbReference type="CDD" id="cd02440">
    <property type="entry name" value="AdoMet_MTases"/>
    <property type="match status" value="1"/>
</dbReference>
<dbReference type="Proteomes" id="UP000056090">
    <property type="component" value="Chromosome"/>
</dbReference>
<dbReference type="Proteomes" id="UP000264779">
    <property type="component" value="Unassembled WGS sequence"/>
</dbReference>
<organism evidence="1 3">
    <name type="scientific">Alteromonas australica</name>
    <dbReference type="NCBI Taxonomy" id="589873"/>
    <lineage>
        <taxon>Bacteria</taxon>
        <taxon>Pseudomonadati</taxon>
        <taxon>Pseudomonadota</taxon>
        <taxon>Gammaproteobacteria</taxon>
        <taxon>Alteromonadales</taxon>
        <taxon>Alteromonadaceae</taxon>
        <taxon>Alteromonas/Salinimonas group</taxon>
        <taxon>Alteromonas</taxon>
    </lineage>
</organism>
<dbReference type="EMBL" id="CP008849">
    <property type="protein sequence ID" value="AIF98175.1"/>
    <property type="molecule type" value="Genomic_DNA"/>
</dbReference>
<reference evidence="1 3" key="1">
    <citation type="submission" date="2014-06" db="EMBL/GenBank/DDBJ databases">
        <title>Genomes of Alteromonas australica, a world apart.</title>
        <authorList>
            <person name="Gonzaga A."/>
            <person name="Lopez-Perez M."/>
            <person name="Rodriguez-Valera F."/>
        </authorList>
    </citation>
    <scope>NUCLEOTIDE SEQUENCE [LARGE SCALE GENOMIC DNA]</scope>
    <source>
        <strain evidence="1 3">H 17</strain>
    </source>
</reference>
<dbReference type="InterPro" id="IPR010342">
    <property type="entry name" value="DUF938"/>
</dbReference>
<accession>A0A075NZY5</accession>
<protein>
    <submittedName>
        <fullName evidence="2">DUF938 domain-containing protein</fullName>
    </submittedName>
</protein>
<keyword evidence="3" id="KW-1185">Reference proteome</keyword>
<evidence type="ECO:0000313" key="1">
    <source>
        <dbReference type="EMBL" id="AIF98175.1"/>
    </source>
</evidence>
<dbReference type="InterPro" id="IPR029063">
    <property type="entry name" value="SAM-dependent_MTases_sf"/>
</dbReference>
<dbReference type="AlphaFoldDB" id="A0A075NZY5"/>
<dbReference type="PANTHER" id="PTHR20974">
    <property type="entry name" value="UPF0585 PROTEIN CG18661"/>
    <property type="match status" value="1"/>
</dbReference>
<dbReference type="EMBL" id="DONK01000121">
    <property type="protein sequence ID" value="HBU51263.1"/>
    <property type="molecule type" value="Genomic_DNA"/>
</dbReference>
<dbReference type="eggNOG" id="COG0500">
    <property type="taxonomic scope" value="Bacteria"/>
</dbReference>
<dbReference type="KEGG" id="aal:EP13_05350"/>
<sequence>MEKPFSQACENNKRPILHVLERAFANTKRVLEVGSGTGQHAVFFAEHLPHLHWHCSDQAVNHAGIAAWLMASSVDNIEPPVSFTVGVDHFPQTAGAGSFDGVFSANTAHIMQKAEIQSLMSMIAENLPHKGVFCQYGPFTQNGEFSSQSNLDFHQSLLARGYGGYRDIDELKTWAPSLQLQKVHTMPANNLLLEWHKN</sequence>
<dbReference type="PANTHER" id="PTHR20974:SF0">
    <property type="entry name" value="UPF0585 PROTEIN CG18661"/>
    <property type="match status" value="1"/>
</dbReference>